<sequence>MKKYHVYGIGAAIVDTEVIVSEDFLKKNEIDKGLMTLVDEERQGYLIDSLTTQRIPVKRSCGGSACNTVVAASRFGSKAFFSGKVADDDDGSFFVKDLNRAGVVFHQVQPSSGVTGKCLVMVSPDAERTMNTYLGASLELSYREIDEEALEDSNWLYIEGYVVTDDQRTAVATDAMIFAKQKGVKTSLSLSDPFVVEVFSDNIKTIIGEDGVDLLFCNGDEARSLTDTHTIEAAAESLKQYAKTFAITRGPGGSLVYDGKKLIHTPGVMTNAIDTNGAGDMFAGAFLYALGHGKDFSWAADFANAASARVVSQFGPRIKVIEYISIKQQFKIHD</sequence>
<dbReference type="Gene3D" id="3.40.1190.20">
    <property type="match status" value="1"/>
</dbReference>
<evidence type="ECO:0000313" key="5">
    <source>
        <dbReference type="EMBL" id="SVC47966.1"/>
    </source>
</evidence>
<keyword evidence="3" id="KW-0418">Kinase</keyword>
<dbReference type="PANTHER" id="PTHR43320">
    <property type="entry name" value="SUGAR KINASE"/>
    <property type="match status" value="1"/>
</dbReference>
<gene>
    <name evidence="5" type="ORF">METZ01_LOCUS300820</name>
</gene>
<comment type="similarity">
    <text evidence="1">Belongs to the carbohydrate kinase PfkB family.</text>
</comment>
<dbReference type="InterPro" id="IPR002173">
    <property type="entry name" value="Carboh/pur_kinase_PfkB_CS"/>
</dbReference>
<organism evidence="5">
    <name type="scientific">marine metagenome</name>
    <dbReference type="NCBI Taxonomy" id="408172"/>
    <lineage>
        <taxon>unclassified sequences</taxon>
        <taxon>metagenomes</taxon>
        <taxon>ecological metagenomes</taxon>
    </lineage>
</organism>
<dbReference type="InterPro" id="IPR052700">
    <property type="entry name" value="Carb_kinase_PfkB-like"/>
</dbReference>
<evidence type="ECO:0000256" key="3">
    <source>
        <dbReference type="ARBA" id="ARBA00022777"/>
    </source>
</evidence>
<dbReference type="CDD" id="cd01168">
    <property type="entry name" value="adenosine_kinase"/>
    <property type="match status" value="1"/>
</dbReference>
<protein>
    <recommendedName>
        <fullName evidence="4">Carbohydrate kinase PfkB domain-containing protein</fullName>
    </recommendedName>
</protein>
<keyword evidence="2" id="KW-0808">Transferase</keyword>
<proteinExistence type="inferred from homology"/>
<feature type="domain" description="Carbohydrate kinase PfkB" evidence="4">
    <location>
        <begin position="57"/>
        <end position="318"/>
    </location>
</feature>
<dbReference type="InterPro" id="IPR011611">
    <property type="entry name" value="PfkB_dom"/>
</dbReference>
<dbReference type="EMBL" id="UINC01093500">
    <property type="protein sequence ID" value="SVC47966.1"/>
    <property type="molecule type" value="Genomic_DNA"/>
</dbReference>
<evidence type="ECO:0000256" key="1">
    <source>
        <dbReference type="ARBA" id="ARBA00010688"/>
    </source>
</evidence>
<dbReference type="SUPFAM" id="SSF53613">
    <property type="entry name" value="Ribokinase-like"/>
    <property type="match status" value="1"/>
</dbReference>
<dbReference type="InterPro" id="IPR029056">
    <property type="entry name" value="Ribokinase-like"/>
</dbReference>
<dbReference type="PROSITE" id="PS00584">
    <property type="entry name" value="PFKB_KINASES_2"/>
    <property type="match status" value="1"/>
</dbReference>
<evidence type="ECO:0000256" key="2">
    <source>
        <dbReference type="ARBA" id="ARBA00022679"/>
    </source>
</evidence>
<accession>A0A382MGU8</accession>
<dbReference type="PANTHER" id="PTHR43320:SF3">
    <property type="entry name" value="CARBOHYDRATE KINASE PFKB DOMAIN-CONTAINING PROTEIN"/>
    <property type="match status" value="1"/>
</dbReference>
<name>A0A382MGU8_9ZZZZ</name>
<dbReference type="GO" id="GO:0016301">
    <property type="term" value="F:kinase activity"/>
    <property type="evidence" value="ECO:0007669"/>
    <property type="project" value="UniProtKB-KW"/>
</dbReference>
<dbReference type="AlphaFoldDB" id="A0A382MGU8"/>
<dbReference type="Pfam" id="PF00294">
    <property type="entry name" value="PfkB"/>
    <property type="match status" value="1"/>
</dbReference>
<evidence type="ECO:0000259" key="4">
    <source>
        <dbReference type="Pfam" id="PF00294"/>
    </source>
</evidence>
<reference evidence="5" key="1">
    <citation type="submission" date="2018-05" db="EMBL/GenBank/DDBJ databases">
        <authorList>
            <person name="Lanie J.A."/>
            <person name="Ng W.-L."/>
            <person name="Kazmierczak K.M."/>
            <person name="Andrzejewski T.M."/>
            <person name="Davidsen T.M."/>
            <person name="Wayne K.J."/>
            <person name="Tettelin H."/>
            <person name="Glass J.I."/>
            <person name="Rusch D."/>
            <person name="Podicherti R."/>
            <person name="Tsui H.-C.T."/>
            <person name="Winkler M.E."/>
        </authorList>
    </citation>
    <scope>NUCLEOTIDE SEQUENCE</scope>
</reference>